<feature type="domain" description="Zn(2)-C6 fungal-type" evidence="2">
    <location>
        <begin position="8"/>
        <end position="37"/>
    </location>
</feature>
<dbReference type="AlphaFoldDB" id="A0AAE0TWZ5"/>
<reference evidence="3" key="1">
    <citation type="journal article" date="2023" name="Mol. Phylogenet. Evol.">
        <title>Genome-scale phylogeny and comparative genomics of the fungal order Sordariales.</title>
        <authorList>
            <person name="Hensen N."/>
            <person name="Bonometti L."/>
            <person name="Westerberg I."/>
            <person name="Brannstrom I.O."/>
            <person name="Guillou S."/>
            <person name="Cros-Aarteil S."/>
            <person name="Calhoun S."/>
            <person name="Haridas S."/>
            <person name="Kuo A."/>
            <person name="Mondo S."/>
            <person name="Pangilinan J."/>
            <person name="Riley R."/>
            <person name="LaButti K."/>
            <person name="Andreopoulos B."/>
            <person name="Lipzen A."/>
            <person name="Chen C."/>
            <person name="Yan M."/>
            <person name="Daum C."/>
            <person name="Ng V."/>
            <person name="Clum A."/>
            <person name="Steindorff A."/>
            <person name="Ohm R.A."/>
            <person name="Martin F."/>
            <person name="Silar P."/>
            <person name="Natvig D.O."/>
            <person name="Lalanne C."/>
            <person name="Gautier V."/>
            <person name="Ament-Velasquez S.L."/>
            <person name="Kruys A."/>
            <person name="Hutchinson M.I."/>
            <person name="Powell A.J."/>
            <person name="Barry K."/>
            <person name="Miller A.N."/>
            <person name="Grigoriev I.V."/>
            <person name="Debuchy R."/>
            <person name="Gladieux P."/>
            <person name="Hiltunen Thoren M."/>
            <person name="Johannesson H."/>
        </authorList>
    </citation>
    <scope>NUCLEOTIDE SEQUENCE</scope>
    <source>
        <strain evidence="3">CBS 958.72</strain>
    </source>
</reference>
<proteinExistence type="predicted"/>
<dbReference type="InterPro" id="IPR036864">
    <property type="entry name" value="Zn2-C6_fun-type_DNA-bd_sf"/>
</dbReference>
<name>A0AAE0TWZ5_9PEZI</name>
<accession>A0AAE0TWZ5</accession>
<dbReference type="GO" id="GO:0000981">
    <property type="term" value="F:DNA-binding transcription factor activity, RNA polymerase II-specific"/>
    <property type="evidence" value="ECO:0007669"/>
    <property type="project" value="InterPro"/>
</dbReference>
<organism evidence="3 4">
    <name type="scientific">Lasiosphaeria ovina</name>
    <dbReference type="NCBI Taxonomy" id="92902"/>
    <lineage>
        <taxon>Eukaryota</taxon>
        <taxon>Fungi</taxon>
        <taxon>Dikarya</taxon>
        <taxon>Ascomycota</taxon>
        <taxon>Pezizomycotina</taxon>
        <taxon>Sordariomycetes</taxon>
        <taxon>Sordariomycetidae</taxon>
        <taxon>Sordariales</taxon>
        <taxon>Lasiosphaeriaceae</taxon>
        <taxon>Lasiosphaeria</taxon>
    </lineage>
</organism>
<keyword evidence="1" id="KW-0539">Nucleus</keyword>
<dbReference type="GO" id="GO:0008270">
    <property type="term" value="F:zinc ion binding"/>
    <property type="evidence" value="ECO:0007669"/>
    <property type="project" value="InterPro"/>
</dbReference>
<sequence length="367" mass="40283">MPISRKKACSSCRESKTRCSLDLPCARCVQRHLRCAYERAPALGQGHGPYRKIARSAAPLSPRAGQDHENDADAHQAPLPEAWDLPQPGYDLFENLNPGYLASTSAADSLPPSSTSCDVNNNGSVGYLDQWESSMVLPPPTSDNAPQPLSTLSAFQNPGTLSQRKIAKPETYLSSKVLFGQMMAYPQMMTDGSGRLPPFIHPQCVLDGRSATECTSRGSGNHTCLPETLATCTSLLHMFFTRTAASSDFVWKTIFDHQRQIRRRTSSLNVQELVEAIQATVMYILIQALDLQTIQKNDARSLVTTTSVGVPFLPEIVSTKAGQHCPSLLTVIEQEIGARLHLLNGYQGISDGVLSRREWVTRESARR</sequence>
<evidence type="ECO:0000313" key="3">
    <source>
        <dbReference type="EMBL" id="KAK3382659.1"/>
    </source>
</evidence>
<dbReference type="PROSITE" id="PS00463">
    <property type="entry name" value="ZN2_CY6_FUNGAL_1"/>
    <property type="match status" value="1"/>
</dbReference>
<dbReference type="InterPro" id="IPR001138">
    <property type="entry name" value="Zn2Cys6_DnaBD"/>
</dbReference>
<evidence type="ECO:0000256" key="1">
    <source>
        <dbReference type="ARBA" id="ARBA00023242"/>
    </source>
</evidence>
<dbReference type="Gene3D" id="4.10.240.10">
    <property type="entry name" value="Zn(2)-C6 fungal-type DNA-binding domain"/>
    <property type="match status" value="1"/>
</dbReference>
<dbReference type="Proteomes" id="UP001287356">
    <property type="component" value="Unassembled WGS sequence"/>
</dbReference>
<dbReference type="Pfam" id="PF00172">
    <property type="entry name" value="Zn_clus"/>
    <property type="match status" value="1"/>
</dbReference>
<reference evidence="3" key="2">
    <citation type="submission" date="2023-06" db="EMBL/GenBank/DDBJ databases">
        <authorList>
            <consortium name="Lawrence Berkeley National Laboratory"/>
            <person name="Haridas S."/>
            <person name="Hensen N."/>
            <person name="Bonometti L."/>
            <person name="Westerberg I."/>
            <person name="Brannstrom I.O."/>
            <person name="Guillou S."/>
            <person name="Cros-Aarteil S."/>
            <person name="Calhoun S."/>
            <person name="Kuo A."/>
            <person name="Mondo S."/>
            <person name="Pangilinan J."/>
            <person name="Riley R."/>
            <person name="Labutti K."/>
            <person name="Andreopoulos B."/>
            <person name="Lipzen A."/>
            <person name="Chen C."/>
            <person name="Yanf M."/>
            <person name="Daum C."/>
            <person name="Ng V."/>
            <person name="Clum A."/>
            <person name="Steindorff A."/>
            <person name="Ohm R."/>
            <person name="Martin F."/>
            <person name="Silar P."/>
            <person name="Natvig D."/>
            <person name="Lalanne C."/>
            <person name="Gautier V."/>
            <person name="Ament-Velasquez S.L."/>
            <person name="Kruys A."/>
            <person name="Hutchinson M.I."/>
            <person name="Powell A.J."/>
            <person name="Barry K."/>
            <person name="Miller A.N."/>
            <person name="Grigoriev I.V."/>
            <person name="Debuchy R."/>
            <person name="Gladieux P."/>
            <person name="Thoren M.H."/>
            <person name="Johannesson H."/>
        </authorList>
    </citation>
    <scope>NUCLEOTIDE SEQUENCE</scope>
    <source>
        <strain evidence="3">CBS 958.72</strain>
    </source>
</reference>
<dbReference type="CDD" id="cd00067">
    <property type="entry name" value="GAL4"/>
    <property type="match status" value="1"/>
</dbReference>
<evidence type="ECO:0000259" key="2">
    <source>
        <dbReference type="PROSITE" id="PS50048"/>
    </source>
</evidence>
<comment type="caution">
    <text evidence="3">The sequence shown here is derived from an EMBL/GenBank/DDBJ whole genome shotgun (WGS) entry which is preliminary data.</text>
</comment>
<keyword evidence="4" id="KW-1185">Reference proteome</keyword>
<evidence type="ECO:0000313" key="4">
    <source>
        <dbReference type="Proteomes" id="UP001287356"/>
    </source>
</evidence>
<protein>
    <recommendedName>
        <fullName evidence="2">Zn(2)-C6 fungal-type domain-containing protein</fullName>
    </recommendedName>
</protein>
<gene>
    <name evidence="3" type="ORF">B0T24DRAFT_20132</name>
</gene>
<dbReference type="SUPFAM" id="SSF57701">
    <property type="entry name" value="Zn2/Cys6 DNA-binding domain"/>
    <property type="match status" value="1"/>
</dbReference>
<dbReference type="PROSITE" id="PS50048">
    <property type="entry name" value="ZN2_CY6_FUNGAL_2"/>
    <property type="match status" value="1"/>
</dbReference>
<dbReference type="EMBL" id="JAULSN010000001">
    <property type="protein sequence ID" value="KAK3382659.1"/>
    <property type="molecule type" value="Genomic_DNA"/>
</dbReference>